<dbReference type="AlphaFoldDB" id="A0A1N6PR92"/>
<name>A0A1N6PR92_9MICO</name>
<protein>
    <submittedName>
        <fullName evidence="2">Uncharacterized protein</fullName>
    </submittedName>
</protein>
<gene>
    <name evidence="2" type="ORF">SAMN05518682_1060</name>
</gene>
<evidence type="ECO:0000313" key="3">
    <source>
        <dbReference type="Proteomes" id="UP000186235"/>
    </source>
</evidence>
<evidence type="ECO:0000313" key="2">
    <source>
        <dbReference type="EMBL" id="SIQ06827.1"/>
    </source>
</evidence>
<evidence type="ECO:0000256" key="1">
    <source>
        <dbReference type="SAM" id="MobiDB-lite"/>
    </source>
</evidence>
<dbReference type="Proteomes" id="UP000186235">
    <property type="component" value="Unassembled WGS sequence"/>
</dbReference>
<sequence>MTAPRATRIEGVAGRGCAAPSSVQEPSHVVTGSLGAGDGDRTRSRRGRSRSLLGVTGTGSP</sequence>
<reference evidence="3" key="1">
    <citation type="submission" date="2017-01" db="EMBL/GenBank/DDBJ databases">
        <authorList>
            <person name="Varghese N."/>
            <person name="Submissions S."/>
        </authorList>
    </citation>
    <scope>NUCLEOTIDE SEQUENCE [LARGE SCALE GENOMIC DNA]</scope>
    <source>
        <strain evidence="3">3bp</strain>
    </source>
</reference>
<organism evidence="2 3">
    <name type="scientific">Cellulosimicrobium aquatile</name>
    <dbReference type="NCBI Taxonomy" id="1612203"/>
    <lineage>
        <taxon>Bacteria</taxon>
        <taxon>Bacillati</taxon>
        <taxon>Actinomycetota</taxon>
        <taxon>Actinomycetes</taxon>
        <taxon>Micrococcales</taxon>
        <taxon>Promicromonosporaceae</taxon>
        <taxon>Cellulosimicrobium</taxon>
    </lineage>
</organism>
<proteinExistence type="predicted"/>
<dbReference type="EMBL" id="FTMI01000002">
    <property type="protein sequence ID" value="SIQ06827.1"/>
    <property type="molecule type" value="Genomic_DNA"/>
</dbReference>
<feature type="region of interest" description="Disordered" evidence="1">
    <location>
        <begin position="1"/>
        <end position="61"/>
    </location>
</feature>
<accession>A0A1N6PR92</accession>
<keyword evidence="3" id="KW-1185">Reference proteome</keyword>